<sequence>MCYHELDQTEKKIFLDIACFFGRCKKDVLQQTLDLEERSGIDRLADMCLIKIDQDKIKMHDVLLKLGKKIVLQENVDPRERSRLWEADDIYRVLTTQGTGSKVESISLILDATKELTLSPTAFEGMYNLRLLKIFLENPSKEQIMNGKRSLELPRFESFCTFPSSIGCLSQLVRLNLSSCESLASLPDNIDELKSLVELNLSSCSKLASLPDSIGELRSLAQLNLSSCSGLASLPDSIGGLRSLIMLYLNDCYGLTSLPDNIGALKSLKWLCLDGCSGLASLPNSIDGLKSLKFLLSRLTSLPDSIDELDSLKSLNLSGRLGLTSLPDNIGVLKSLQKLDLSGGSGLASLPDSIGALQSLENLNLSGCSRLASLHDSIGVLKSLKKLNLSGCSGLANLPDNIGALKSLENLNLSDCSGLASLPDNIGALQSLENFDLIYCSGLSSLPDSIGALQSLNSLDLSGCSGLSSLSDSIGALQSLNSLVLIGCSGLASLPDSIGALQSLENLDLIYCSGLSSLPDSIVALQSLENLDLIYCSGLSSLPDNIGALQSLNSLDLSGCSGLSSLPDSIGALQSLNSLDLSGCSGLSSLPDTIGALQSLESLYLRDCSGLASLPDSIGALKSLESLDIYDCLGLASLPDSIGALKYLKSLSLRGFSELASLPDSIGALKYLKSLSLHGFSELASLPDSIGALQSMESLYLNGCSGLASLPVSIGALKSLKSLYLIDFSELASLPDSIGALKSLEWLGLSGCSGLASLPDRIGGLKSLKSLNLYGCSGLKSLPDSIELPSTLQVLIASGCISLKSVASIFMQGDREYEVASQEFNFSGCLQLDQNSRTRIMGATRLRIQRMATSLFYQEYHRPNIRVRLCIPGSEVPESFSYKNREGSSAKIRQPTRWHRGFTLCAVVSFGQKGERRQVNIECECHFIIKDGTQIDLSSYYYREDERMASSSTIWKREHVFIWSVHCYFDFNEFSGETINSEEESVSNRIRQFSPSQGPTLPILQKIINLSDKIQVLILNFGGVGYRIDDLKRLGFSCRIQAILNFINLKKEHSNLSNQVKKAKDSFLGPNILDTFQKLGEHPIVKLIYFFFSFFIFLEGFGFDSLLVEILLKYWSGNEYELLKKRYLQELSEKKRLYNEVIELKGNIRVFCRCRPLNQVDITHGSSYVVDSLLVEILIISSDSSKKQFKWTMFLDLRIIKAEAVFVQTKPIVASVLDGYNVCIFAYGQTGTGKTFTMEGSPENRGVNYRTLDELFGVSQERSGIMRYGLFVSMMEVYNEKIRDLLIDSSNQPLD</sequence>
<keyword evidence="4" id="KW-0547">Nucleotide-binding</keyword>
<name>A0A8X7ZQ66_POPTO</name>
<dbReference type="InterPro" id="IPR058192">
    <property type="entry name" value="WHD_ROQ1-like"/>
</dbReference>
<dbReference type="Pfam" id="PF16796">
    <property type="entry name" value="Microtub_bd"/>
    <property type="match status" value="1"/>
</dbReference>
<evidence type="ECO:0000256" key="2">
    <source>
        <dbReference type="ARBA" id="ARBA00022737"/>
    </source>
</evidence>
<reference evidence="6" key="1">
    <citation type="journal article" date="2020" name="bioRxiv">
        <title>Hybrid origin of Populus tomentosa Carr. identified through genome sequencing and phylogenomic analysis.</title>
        <authorList>
            <person name="An X."/>
            <person name="Gao K."/>
            <person name="Chen Z."/>
            <person name="Li J."/>
            <person name="Yang X."/>
            <person name="Yang X."/>
            <person name="Zhou J."/>
            <person name="Guo T."/>
            <person name="Zhao T."/>
            <person name="Huang S."/>
            <person name="Miao D."/>
            <person name="Khan W.U."/>
            <person name="Rao P."/>
            <person name="Ye M."/>
            <person name="Lei B."/>
            <person name="Liao W."/>
            <person name="Wang J."/>
            <person name="Ji L."/>
            <person name="Li Y."/>
            <person name="Guo B."/>
            <person name="Mustafa N.S."/>
            <person name="Li S."/>
            <person name="Yun Q."/>
            <person name="Keller S.R."/>
            <person name="Mao J."/>
            <person name="Zhang R."/>
            <person name="Strauss S.H."/>
        </authorList>
    </citation>
    <scope>NUCLEOTIDE SEQUENCE</scope>
    <source>
        <strain evidence="6">GM15</strain>
        <tissue evidence="6">Leaf</tissue>
    </source>
</reference>
<keyword evidence="1" id="KW-0433">Leucine-rich repeat</keyword>
<feature type="domain" description="Kinesin motor" evidence="5">
    <location>
        <begin position="1147"/>
        <end position="1295"/>
    </location>
</feature>
<dbReference type="GO" id="GO:0008017">
    <property type="term" value="F:microtubule binding"/>
    <property type="evidence" value="ECO:0007669"/>
    <property type="project" value="InterPro"/>
</dbReference>
<dbReference type="GO" id="GO:0005524">
    <property type="term" value="F:ATP binding"/>
    <property type="evidence" value="ECO:0007669"/>
    <property type="project" value="UniProtKB-UniRule"/>
</dbReference>
<evidence type="ECO:0000313" key="7">
    <source>
        <dbReference type="Proteomes" id="UP000886885"/>
    </source>
</evidence>
<dbReference type="InterPro" id="IPR045344">
    <property type="entry name" value="C-JID"/>
</dbReference>
<dbReference type="Proteomes" id="UP000886885">
    <property type="component" value="Chromosome 5D"/>
</dbReference>
<gene>
    <name evidence="6" type="ORF">POTOM_020477</name>
</gene>
<keyword evidence="3 4" id="KW-0505">Motor protein</keyword>
<keyword evidence="7" id="KW-1185">Reference proteome</keyword>
<evidence type="ECO:0000256" key="4">
    <source>
        <dbReference type="PROSITE-ProRule" id="PRU00283"/>
    </source>
</evidence>
<dbReference type="OrthoDB" id="850660at2759"/>
<dbReference type="SMART" id="SM00369">
    <property type="entry name" value="LRR_TYP"/>
    <property type="match status" value="9"/>
</dbReference>
<dbReference type="GO" id="GO:0007018">
    <property type="term" value="P:microtubule-based movement"/>
    <property type="evidence" value="ECO:0007669"/>
    <property type="project" value="InterPro"/>
</dbReference>
<dbReference type="EMBL" id="JAAWWB010000010">
    <property type="protein sequence ID" value="KAG6773216.1"/>
    <property type="molecule type" value="Genomic_DNA"/>
</dbReference>
<dbReference type="PANTHER" id="PTHR16083:SF25">
    <property type="entry name" value="C-JID DOMAIN-CONTAINING PROTEIN"/>
    <property type="match status" value="1"/>
</dbReference>
<dbReference type="Pfam" id="PF23598">
    <property type="entry name" value="LRR_14"/>
    <property type="match status" value="2"/>
</dbReference>
<organism evidence="6 7">
    <name type="scientific">Populus tomentosa</name>
    <name type="common">Chinese white poplar</name>
    <dbReference type="NCBI Taxonomy" id="118781"/>
    <lineage>
        <taxon>Eukaryota</taxon>
        <taxon>Viridiplantae</taxon>
        <taxon>Streptophyta</taxon>
        <taxon>Embryophyta</taxon>
        <taxon>Tracheophyta</taxon>
        <taxon>Spermatophyta</taxon>
        <taxon>Magnoliopsida</taxon>
        <taxon>eudicotyledons</taxon>
        <taxon>Gunneridae</taxon>
        <taxon>Pentapetalae</taxon>
        <taxon>rosids</taxon>
        <taxon>fabids</taxon>
        <taxon>Malpighiales</taxon>
        <taxon>Salicaceae</taxon>
        <taxon>Saliceae</taxon>
        <taxon>Populus</taxon>
    </lineage>
</organism>
<keyword evidence="2" id="KW-0677">Repeat</keyword>
<evidence type="ECO:0000313" key="6">
    <source>
        <dbReference type="EMBL" id="KAG6773216.1"/>
    </source>
</evidence>
<evidence type="ECO:0000256" key="3">
    <source>
        <dbReference type="ARBA" id="ARBA00023175"/>
    </source>
</evidence>
<evidence type="ECO:0000256" key="1">
    <source>
        <dbReference type="ARBA" id="ARBA00022614"/>
    </source>
</evidence>
<dbReference type="GO" id="GO:0003777">
    <property type="term" value="F:microtubule motor activity"/>
    <property type="evidence" value="ECO:0007669"/>
    <property type="project" value="InterPro"/>
</dbReference>
<dbReference type="InterPro" id="IPR003591">
    <property type="entry name" value="Leu-rich_rpt_typical-subtyp"/>
</dbReference>
<comment type="caution">
    <text evidence="6">The sequence shown here is derived from an EMBL/GenBank/DDBJ whole genome shotgun (WGS) entry which is preliminary data.</text>
</comment>
<comment type="similarity">
    <text evidence="4">Belongs to the TRAFAC class myosin-kinesin ATPase superfamily. Kinesin family.</text>
</comment>
<dbReference type="SMART" id="SM00129">
    <property type="entry name" value="KISc"/>
    <property type="match status" value="1"/>
</dbReference>
<dbReference type="Pfam" id="PF23282">
    <property type="entry name" value="WHD_ROQ1"/>
    <property type="match status" value="1"/>
</dbReference>
<keyword evidence="4" id="KW-0067">ATP-binding</keyword>
<dbReference type="PROSITE" id="PS50067">
    <property type="entry name" value="KINESIN_MOTOR_2"/>
    <property type="match status" value="1"/>
</dbReference>
<proteinExistence type="inferred from homology"/>
<dbReference type="Pfam" id="PF20160">
    <property type="entry name" value="C-JID"/>
    <property type="match status" value="1"/>
</dbReference>
<dbReference type="InterPro" id="IPR055414">
    <property type="entry name" value="LRR_R13L4/SHOC2-like"/>
</dbReference>
<dbReference type="InterPro" id="IPR001752">
    <property type="entry name" value="Kinesin_motor_dom"/>
</dbReference>
<evidence type="ECO:0000259" key="5">
    <source>
        <dbReference type="PROSITE" id="PS50067"/>
    </source>
</evidence>
<dbReference type="InterPro" id="IPR006553">
    <property type="entry name" value="Leu-rich_rpt_Cys-con_subtyp"/>
</dbReference>
<dbReference type="SMART" id="SM00367">
    <property type="entry name" value="LRR_CC"/>
    <property type="match status" value="7"/>
</dbReference>
<dbReference type="PANTHER" id="PTHR16083">
    <property type="entry name" value="LEUCINE RICH REPEAT CONTAINING PROTEIN"/>
    <property type="match status" value="1"/>
</dbReference>
<protein>
    <recommendedName>
        <fullName evidence="5">Kinesin motor domain-containing protein</fullName>
    </recommendedName>
</protein>
<dbReference type="InterPro" id="IPR031852">
    <property type="entry name" value="Vik1/Cik1_MT-bd"/>
</dbReference>
<accession>A0A8X7ZQ66</accession>
<feature type="binding site" evidence="4">
    <location>
        <begin position="1228"/>
        <end position="1235"/>
    </location>
    <ligand>
        <name>ATP</name>
        <dbReference type="ChEBI" id="CHEBI:30616"/>
    </ligand>
</feature>